<dbReference type="Proteomes" id="UP000005254">
    <property type="component" value="Chromosome"/>
</dbReference>
<keyword evidence="3" id="KW-0378">Hydrolase</keyword>
<evidence type="ECO:0000313" key="3">
    <source>
        <dbReference type="EMBL" id="AFQ03900.1"/>
    </source>
</evidence>
<evidence type="ECO:0000256" key="1">
    <source>
        <dbReference type="ARBA" id="ARBA00022515"/>
    </source>
</evidence>
<dbReference type="KEGG" id="mgx:CM1_00550"/>
<dbReference type="EMBL" id="CP003772">
    <property type="protein sequence ID" value="AFQ03900.1"/>
    <property type="molecule type" value="Genomic_DNA"/>
</dbReference>
<dbReference type="InterPro" id="IPR007694">
    <property type="entry name" value="DNA_helicase_DnaB-like_C"/>
</dbReference>
<dbReference type="SUPFAM" id="SSF52540">
    <property type="entry name" value="P-loop containing nucleoside triphosphate hydrolases"/>
    <property type="match status" value="1"/>
</dbReference>
<feature type="domain" description="SF4 helicase" evidence="2">
    <location>
        <begin position="189"/>
        <end position="462"/>
    </location>
</feature>
<keyword evidence="1" id="KW-0639">Primosome</keyword>
<name>A0ABC7ZI72_MYCGT</name>
<dbReference type="InterPro" id="IPR016136">
    <property type="entry name" value="DNA_helicase_N/primase_C"/>
</dbReference>
<keyword evidence="3" id="KW-0347">Helicase</keyword>
<dbReference type="Pfam" id="PF03796">
    <property type="entry name" value="DnaB_C"/>
    <property type="match status" value="1"/>
</dbReference>
<sequence>MGQQTSFKYANDSNIERAERRLMQAVAQNSEGIDLIFNKLEPIDFFATPFKLIFQTAKENYQLNNPIIGSGLLEAVKFKLDANDQSTKSELEILFTKILLIRLPPNQTEIKTLVDVVKKASIFRRLQQFAKRVYNEEFKLKEDRFEGYLQAIQDDFVKIIHSAFSNIFAFSYDEIANQEEALIKKVHRGELIISGLSSGFLKLDQLTSGWKPGELIVIAARPGRGKTALLINFMASAAKQIDPKTDVVLFFSLEMRNREIYQRHLMHESQTSYTLTNRQRINNVFEELMEASSRIKNLPIKLFDYSSLTLQEIRNQITEMSKTSNVRLVIIDYLQLVNALKNNYGLTRQQEVTMISQSLKAFAKEFNTPIIAAAQLSRRIEERKDSRPILSDLRESGSIEQDADMVLFIHRTNDDKKEQEEENTNLFEVELILEKNRNGPNGKVKLNFRSDTSSFISQYSPSFDDQYS</sequence>
<dbReference type="GO" id="GO:0006269">
    <property type="term" value="P:DNA replication, synthesis of primer"/>
    <property type="evidence" value="ECO:0007669"/>
    <property type="project" value="UniProtKB-KW"/>
</dbReference>
<dbReference type="AlphaFoldDB" id="A0ABC7ZI72"/>
<dbReference type="InterPro" id="IPR003593">
    <property type="entry name" value="AAA+_ATPase"/>
</dbReference>
<dbReference type="RefSeq" id="WP_014894388.1">
    <property type="nucleotide sequence ID" value="NC_018497.1"/>
</dbReference>
<dbReference type="PANTHER" id="PTHR30153">
    <property type="entry name" value="REPLICATIVE DNA HELICASE DNAB"/>
    <property type="match status" value="1"/>
</dbReference>
<keyword evidence="3" id="KW-0547">Nucleotide-binding</keyword>
<dbReference type="PROSITE" id="PS51199">
    <property type="entry name" value="SF4_HELICASE"/>
    <property type="match status" value="1"/>
</dbReference>
<evidence type="ECO:0000259" key="2">
    <source>
        <dbReference type="PROSITE" id="PS51199"/>
    </source>
</evidence>
<protein>
    <submittedName>
        <fullName evidence="3">Replicative DNA helicase</fullName>
    </submittedName>
</protein>
<dbReference type="SMART" id="SM00382">
    <property type="entry name" value="AAA"/>
    <property type="match status" value="1"/>
</dbReference>
<evidence type="ECO:0000313" key="4">
    <source>
        <dbReference type="Proteomes" id="UP000005254"/>
    </source>
</evidence>
<dbReference type="GO" id="GO:1990077">
    <property type="term" value="C:primosome complex"/>
    <property type="evidence" value="ECO:0007669"/>
    <property type="project" value="UniProtKB-KW"/>
</dbReference>
<gene>
    <name evidence="3" type="ORF">CM1_00550</name>
</gene>
<dbReference type="Gene3D" id="1.10.860.10">
    <property type="entry name" value="DNAb Helicase, Chain A"/>
    <property type="match status" value="1"/>
</dbReference>
<dbReference type="Gene3D" id="3.40.50.300">
    <property type="entry name" value="P-loop containing nucleotide triphosphate hydrolases"/>
    <property type="match status" value="1"/>
</dbReference>
<dbReference type="GO" id="GO:0004386">
    <property type="term" value="F:helicase activity"/>
    <property type="evidence" value="ECO:0007669"/>
    <property type="project" value="UniProtKB-KW"/>
</dbReference>
<dbReference type="CDD" id="cd00984">
    <property type="entry name" value="DnaB_C"/>
    <property type="match status" value="1"/>
</dbReference>
<organism evidence="3 4">
    <name type="scientific">Mycoplasmoides genitalium M6320</name>
    <dbReference type="NCBI Taxonomy" id="662945"/>
    <lineage>
        <taxon>Bacteria</taxon>
        <taxon>Bacillati</taxon>
        <taxon>Mycoplasmatota</taxon>
        <taxon>Mycoplasmoidales</taxon>
        <taxon>Mycoplasmoidaceae</taxon>
        <taxon>Mycoplasmoides</taxon>
    </lineage>
</organism>
<dbReference type="PANTHER" id="PTHR30153:SF2">
    <property type="entry name" value="REPLICATIVE DNA HELICASE"/>
    <property type="match status" value="1"/>
</dbReference>
<reference evidence="3 4" key="1">
    <citation type="journal article" date="2012" name="J. Bacteriol.">
        <title>Draft Genome Sequences of Four Axenic Mycoplasma genitalium Strains Isolated from Denmark, Japan, and Australia.</title>
        <authorList>
            <person name="McGowin C.L."/>
            <person name="Ma L."/>
            <person name="Jensen J.S."/>
            <person name="Mancuso M.M."/>
            <person name="Hamasuna R."/>
            <person name="Adegboye D."/>
            <person name="Martin D.H."/>
        </authorList>
    </citation>
    <scope>NUCLEOTIDE SEQUENCE [LARGE SCALE GENOMIC DNA]</scope>
    <source>
        <strain evidence="3 4">M6320</strain>
    </source>
</reference>
<accession>A0ABC7ZI72</accession>
<dbReference type="InterPro" id="IPR027417">
    <property type="entry name" value="P-loop_NTPase"/>
</dbReference>
<proteinExistence type="predicted"/>
<keyword evidence="3" id="KW-0067">ATP-binding</keyword>